<dbReference type="AlphaFoldDB" id="A0A918F7R8"/>
<gene>
    <name evidence="2" type="ORF">GCM10010280_65410</name>
</gene>
<sequence length="322" mass="34259">MWGDGMGQRGTGMAVLGATWVLLAGCGSTPADAGQEPAGVAPSATTAPAWTLAAPIRIDGVRTTDGGRSLVVDAEVPDGARDCVRGLRGELDTVEHGTVYVNVTYETRSLDRASGCTDTQQVTATVQLREPLGSRNVMVNSMDVYTPVGAEHSPVLRQCGENGCDPTPPQCTSSSYRQAVNDTDIPEHTSWEERGCDDTWLVLDLSTRMGPACGDPGDGCPPPVSRSAGSTRPNPRVGSRPPRTAMRDARASTKSCRNCPSTCARRCHSFRAADPPITARRHATPTTLTEAVHRLGGYGWIPQSSVHAWLRAWSLRWCGSCS</sequence>
<name>A0A918F7R8_9ACTN</name>
<feature type="region of interest" description="Disordered" evidence="1">
    <location>
        <begin position="213"/>
        <end position="251"/>
    </location>
</feature>
<keyword evidence="3" id="KW-1185">Reference proteome</keyword>
<organism evidence="2 3">
    <name type="scientific">Streptomyces pilosus</name>
    <dbReference type="NCBI Taxonomy" id="28893"/>
    <lineage>
        <taxon>Bacteria</taxon>
        <taxon>Bacillati</taxon>
        <taxon>Actinomycetota</taxon>
        <taxon>Actinomycetes</taxon>
        <taxon>Kitasatosporales</taxon>
        <taxon>Streptomycetaceae</taxon>
        <taxon>Streptomyces</taxon>
    </lineage>
</organism>
<reference evidence="2" key="2">
    <citation type="submission" date="2020-09" db="EMBL/GenBank/DDBJ databases">
        <authorList>
            <person name="Sun Q."/>
            <person name="Ohkuma M."/>
        </authorList>
    </citation>
    <scope>NUCLEOTIDE SEQUENCE</scope>
    <source>
        <strain evidence="2">JCM 4403</strain>
    </source>
</reference>
<protein>
    <submittedName>
        <fullName evidence="2">Uncharacterized protein</fullName>
    </submittedName>
</protein>
<evidence type="ECO:0000313" key="2">
    <source>
        <dbReference type="EMBL" id="GGR08488.1"/>
    </source>
</evidence>
<accession>A0A918F7R8</accession>
<evidence type="ECO:0000313" key="3">
    <source>
        <dbReference type="Proteomes" id="UP000656732"/>
    </source>
</evidence>
<proteinExistence type="predicted"/>
<dbReference type="EMBL" id="BMTU01000021">
    <property type="protein sequence ID" value="GGR08488.1"/>
    <property type="molecule type" value="Genomic_DNA"/>
</dbReference>
<evidence type="ECO:0000256" key="1">
    <source>
        <dbReference type="SAM" id="MobiDB-lite"/>
    </source>
</evidence>
<comment type="caution">
    <text evidence="2">The sequence shown here is derived from an EMBL/GenBank/DDBJ whole genome shotgun (WGS) entry which is preliminary data.</text>
</comment>
<dbReference type="Proteomes" id="UP000656732">
    <property type="component" value="Unassembled WGS sequence"/>
</dbReference>
<reference evidence="2" key="1">
    <citation type="journal article" date="2014" name="Int. J. Syst. Evol. Microbiol.">
        <title>Complete genome sequence of Corynebacterium casei LMG S-19264T (=DSM 44701T), isolated from a smear-ripened cheese.</title>
        <authorList>
            <consortium name="US DOE Joint Genome Institute (JGI-PGF)"/>
            <person name="Walter F."/>
            <person name="Albersmeier A."/>
            <person name="Kalinowski J."/>
            <person name="Ruckert C."/>
        </authorList>
    </citation>
    <scope>NUCLEOTIDE SEQUENCE</scope>
    <source>
        <strain evidence="2">JCM 4403</strain>
    </source>
</reference>